<proteinExistence type="predicted"/>
<dbReference type="STRING" id="29139.ENSVURP00010008330"/>
<reference evidence="3" key="1">
    <citation type="submission" date="2018-12" db="EMBL/GenBank/DDBJ databases">
        <authorList>
            <person name="Yazar S."/>
        </authorList>
    </citation>
    <scope>NUCLEOTIDE SEQUENCE [LARGE SCALE GENOMIC DNA]</scope>
</reference>
<dbReference type="Proteomes" id="UP000314987">
    <property type="component" value="Unassembled WGS sequence"/>
</dbReference>
<name>A0A4X2KGC8_VOMUR</name>
<dbReference type="OMA" id="MECTVFL"/>
<dbReference type="GO" id="GO:0042287">
    <property type="term" value="F:MHC protein binding"/>
    <property type="evidence" value="ECO:0007669"/>
    <property type="project" value="InterPro"/>
</dbReference>
<protein>
    <submittedName>
        <fullName evidence="2">Uncharacterized protein</fullName>
    </submittedName>
</protein>
<feature type="transmembrane region" description="Helical" evidence="1">
    <location>
        <begin position="137"/>
        <end position="154"/>
    </location>
</feature>
<organism evidence="2 3">
    <name type="scientific">Vombatus ursinus</name>
    <name type="common">Common wombat</name>
    <dbReference type="NCBI Taxonomy" id="29139"/>
    <lineage>
        <taxon>Eukaryota</taxon>
        <taxon>Metazoa</taxon>
        <taxon>Chordata</taxon>
        <taxon>Craniata</taxon>
        <taxon>Vertebrata</taxon>
        <taxon>Euteleostomi</taxon>
        <taxon>Mammalia</taxon>
        <taxon>Metatheria</taxon>
        <taxon>Diprotodontia</taxon>
        <taxon>Vombatidae</taxon>
        <taxon>Vombatus</taxon>
    </lineage>
</organism>
<reference evidence="2" key="3">
    <citation type="submission" date="2025-09" db="UniProtKB">
        <authorList>
            <consortium name="Ensembl"/>
        </authorList>
    </citation>
    <scope>IDENTIFICATION</scope>
</reference>
<keyword evidence="1" id="KW-0812">Transmembrane</keyword>
<dbReference type="GeneTree" id="ENSGT00940000160499"/>
<reference evidence="2" key="2">
    <citation type="submission" date="2025-08" db="UniProtKB">
        <authorList>
            <consortium name="Ensembl"/>
        </authorList>
    </citation>
    <scope>IDENTIFICATION</scope>
</reference>
<accession>A0A4X2KGC8</accession>
<evidence type="ECO:0000313" key="3">
    <source>
        <dbReference type="Proteomes" id="UP000314987"/>
    </source>
</evidence>
<evidence type="ECO:0000313" key="2">
    <source>
        <dbReference type="Ensembl" id="ENSVURP00010008330.1"/>
    </source>
</evidence>
<keyword evidence="1" id="KW-1133">Transmembrane helix</keyword>
<dbReference type="GO" id="GO:0005524">
    <property type="term" value="F:ATP binding"/>
    <property type="evidence" value="ECO:0007669"/>
    <property type="project" value="InterPro"/>
</dbReference>
<sequence>MQLPALKLWVPILLTDLTLLWLLQEMECTVFLPGLSGLWGEGAFRVGVLWGVLSLLGGLGKVEELLPTLYLSTPLFLSLKALVPGALSAPPVLLGSAPSTWMLVSYGGVGLGWSVWKVLSPSEPLPSRLMRLSWPDFPFLVAAFIFLAAAVVDLPHYTGRVTDILGQDFDPDAFATAIFFMCLFSLGRSVTWPGG</sequence>
<dbReference type="GO" id="GO:0042825">
    <property type="term" value="C:TAP complex"/>
    <property type="evidence" value="ECO:0007669"/>
    <property type="project" value="InterPro"/>
</dbReference>
<keyword evidence="3" id="KW-1185">Reference proteome</keyword>
<dbReference type="GO" id="GO:0015440">
    <property type="term" value="F:ABC-type peptide transporter activity"/>
    <property type="evidence" value="ECO:0007669"/>
    <property type="project" value="InterPro"/>
</dbReference>
<dbReference type="AlphaFoldDB" id="A0A4X2KGC8"/>
<dbReference type="GO" id="GO:0019885">
    <property type="term" value="P:antigen processing and presentation of endogenous peptide antigen via MHC class I"/>
    <property type="evidence" value="ECO:0007669"/>
    <property type="project" value="InterPro"/>
</dbReference>
<keyword evidence="1" id="KW-0472">Membrane</keyword>
<feature type="transmembrane region" description="Helical" evidence="1">
    <location>
        <begin position="174"/>
        <end position="191"/>
    </location>
</feature>
<dbReference type="InterPro" id="IPR005293">
    <property type="entry name" value="Tap2/ABCB3"/>
</dbReference>
<dbReference type="Ensembl" id="ENSVURT00010009448.1">
    <property type="protein sequence ID" value="ENSVURP00010008330.1"/>
    <property type="gene ID" value="ENSVURG00010006462.1"/>
</dbReference>
<dbReference type="PRINTS" id="PR01897">
    <property type="entry name" value="TAP2PROTEIN"/>
</dbReference>
<evidence type="ECO:0000256" key="1">
    <source>
        <dbReference type="SAM" id="Phobius"/>
    </source>
</evidence>